<dbReference type="GO" id="GO:0008270">
    <property type="term" value="F:zinc ion binding"/>
    <property type="evidence" value="ECO:0007669"/>
    <property type="project" value="InterPro"/>
</dbReference>
<dbReference type="CDD" id="cd00067">
    <property type="entry name" value="GAL4"/>
    <property type="match status" value="1"/>
</dbReference>
<dbReference type="CDD" id="cd12148">
    <property type="entry name" value="fungal_TF_MHR"/>
    <property type="match status" value="1"/>
</dbReference>
<feature type="domain" description="Zn(2)-C6 fungal-type" evidence="3">
    <location>
        <begin position="20"/>
        <end position="57"/>
    </location>
</feature>
<proteinExistence type="predicted"/>
<feature type="region of interest" description="Disordered" evidence="2">
    <location>
        <begin position="552"/>
        <end position="588"/>
    </location>
</feature>
<evidence type="ECO:0000256" key="2">
    <source>
        <dbReference type="SAM" id="MobiDB-lite"/>
    </source>
</evidence>
<dbReference type="SUPFAM" id="SSF57701">
    <property type="entry name" value="Zn2/Cys6 DNA-binding domain"/>
    <property type="match status" value="1"/>
</dbReference>
<sequence length="640" mass="70160">MPRDEPTASTSRARTVLTPSCETCRLRKIRCQRPEGFQLDMTVPCQGCVRKGIQCVFVDRPRTRNRSGKNVEAARERYGALTSSSGSGSSHQSGSVTPPLLPPQDALVRVELAGAVGFRLLESWLDQAQERTSVPNMDPPVIDFWALLERYYAVGQKLEHLTPIDQLQCRIVYATAAPIHLPDRIAGDTRRTVARQLRQDAESMADSLAIWRKPDPRHVAPLMLLYKPFSTEDNKNDDAVPYLAAAISHCRVLAGRERSQPTVTAGGATVNVSWTLIIMDVLSSMERGRKPHLSRDEVTDFLGEDRASLPILEDLRLTVGSNAEAAMALVMQAVSTLMLIAFDVAAVSAAPDCHIQAFHALWARLDSVYEWCRKTNDVDASPDHGGGRLFWLYGSLLWATSITIELSLVEIITALIATAAHPSSRSSGWPNTGRLSELVALSALAQRRVALRLCAYLPHTYGSVDRDPLYTLAIMPGATCSVARVLDIAQTLARTSCDDAELFPLGAHDRLAALDHVLVQVRRLAVGYPGPKMDATVSILEEEQRKMQVTLAVTTSDDNPSTGDHTSPTYARASSFSQSSSHTPTGALNPLSLDNFPYDTFLPPQVAHDAQDLLFPSTVESPFPFLSSAQVTDVWDWQMV</sequence>
<dbReference type="AlphaFoldDB" id="A0A2S5BG13"/>
<comment type="caution">
    <text evidence="4">The sequence shown here is derived from an EMBL/GenBank/DDBJ whole genome shotgun (WGS) entry which is preliminary data.</text>
</comment>
<dbReference type="PANTHER" id="PTHR31668">
    <property type="entry name" value="GLUCOSE TRANSPORT TRANSCRIPTION REGULATOR RGT1-RELATED-RELATED"/>
    <property type="match status" value="1"/>
</dbReference>
<dbReference type="PROSITE" id="PS50048">
    <property type="entry name" value="ZN2_CY6_FUNGAL_2"/>
    <property type="match status" value="1"/>
</dbReference>
<feature type="region of interest" description="Disordered" evidence="2">
    <location>
        <begin position="80"/>
        <end position="100"/>
    </location>
</feature>
<dbReference type="Gene3D" id="4.10.240.10">
    <property type="entry name" value="Zn(2)-C6 fungal-type DNA-binding domain"/>
    <property type="match status" value="1"/>
</dbReference>
<dbReference type="InterPro" id="IPR036864">
    <property type="entry name" value="Zn2-C6_fun-type_DNA-bd_sf"/>
</dbReference>
<organism evidence="4 5">
    <name type="scientific">Rhodotorula taiwanensis</name>
    <dbReference type="NCBI Taxonomy" id="741276"/>
    <lineage>
        <taxon>Eukaryota</taxon>
        <taxon>Fungi</taxon>
        <taxon>Dikarya</taxon>
        <taxon>Basidiomycota</taxon>
        <taxon>Pucciniomycotina</taxon>
        <taxon>Microbotryomycetes</taxon>
        <taxon>Sporidiobolales</taxon>
        <taxon>Sporidiobolaceae</taxon>
        <taxon>Rhodotorula</taxon>
    </lineage>
</organism>
<dbReference type="GO" id="GO:0000981">
    <property type="term" value="F:DNA-binding transcription factor activity, RNA polymerase II-specific"/>
    <property type="evidence" value="ECO:0007669"/>
    <property type="project" value="InterPro"/>
</dbReference>
<dbReference type="InterPro" id="IPR050797">
    <property type="entry name" value="Carb_Metab_Trans_Reg"/>
</dbReference>
<evidence type="ECO:0000313" key="4">
    <source>
        <dbReference type="EMBL" id="POY75709.1"/>
    </source>
</evidence>
<reference evidence="4 5" key="1">
    <citation type="journal article" date="2018" name="Front. Microbiol.">
        <title>Prospects for Fungal Bioremediation of Acidic Radioactive Waste Sites: Characterization and Genome Sequence of Rhodotorula taiwanensis MD1149.</title>
        <authorList>
            <person name="Tkavc R."/>
            <person name="Matrosova V.Y."/>
            <person name="Grichenko O.E."/>
            <person name="Gostincar C."/>
            <person name="Volpe R.P."/>
            <person name="Klimenkova P."/>
            <person name="Gaidamakova E.K."/>
            <person name="Zhou C.E."/>
            <person name="Stewart B.J."/>
            <person name="Lyman M.G."/>
            <person name="Malfatti S.A."/>
            <person name="Rubinfeld B."/>
            <person name="Courtot M."/>
            <person name="Singh J."/>
            <person name="Dalgard C.L."/>
            <person name="Hamilton T."/>
            <person name="Frey K.G."/>
            <person name="Gunde-Cimerman N."/>
            <person name="Dugan L."/>
            <person name="Daly M.J."/>
        </authorList>
    </citation>
    <scope>NUCLEOTIDE SEQUENCE [LARGE SCALE GENOMIC DNA]</scope>
    <source>
        <strain evidence="4 5">MD1149</strain>
    </source>
</reference>
<dbReference type="SMART" id="SM00066">
    <property type="entry name" value="GAL4"/>
    <property type="match status" value="1"/>
</dbReference>
<accession>A0A2S5BG13</accession>
<keyword evidence="1" id="KW-0539">Nucleus</keyword>
<feature type="compositionally biased region" description="Polar residues" evidence="2">
    <location>
        <begin position="552"/>
        <end position="569"/>
    </location>
</feature>
<evidence type="ECO:0000313" key="5">
    <source>
        <dbReference type="Proteomes" id="UP000237144"/>
    </source>
</evidence>
<feature type="compositionally biased region" description="Low complexity" evidence="2">
    <location>
        <begin position="83"/>
        <end position="95"/>
    </location>
</feature>
<keyword evidence="5" id="KW-1185">Reference proteome</keyword>
<dbReference type="STRING" id="741276.A0A2S5BG13"/>
<protein>
    <recommendedName>
        <fullName evidence="3">Zn(2)-C6 fungal-type domain-containing protein</fullName>
    </recommendedName>
</protein>
<dbReference type="Proteomes" id="UP000237144">
    <property type="component" value="Unassembled WGS sequence"/>
</dbReference>
<evidence type="ECO:0000256" key="1">
    <source>
        <dbReference type="ARBA" id="ARBA00023242"/>
    </source>
</evidence>
<dbReference type="Pfam" id="PF00172">
    <property type="entry name" value="Zn_clus"/>
    <property type="match status" value="1"/>
</dbReference>
<dbReference type="OrthoDB" id="2428527at2759"/>
<dbReference type="EMBL" id="PJQD01000013">
    <property type="protein sequence ID" value="POY75709.1"/>
    <property type="molecule type" value="Genomic_DNA"/>
</dbReference>
<dbReference type="InterPro" id="IPR001138">
    <property type="entry name" value="Zn2Cys6_DnaBD"/>
</dbReference>
<name>A0A2S5BG13_9BASI</name>
<gene>
    <name evidence="4" type="ORF">BMF94_1332</name>
</gene>
<evidence type="ECO:0000259" key="3">
    <source>
        <dbReference type="PROSITE" id="PS50048"/>
    </source>
</evidence>